<reference evidence="2 3" key="1">
    <citation type="submission" date="2016-10" db="EMBL/GenBank/DDBJ databases">
        <authorList>
            <person name="Varghese N."/>
            <person name="Submissions S."/>
        </authorList>
    </citation>
    <scope>NUCLEOTIDE SEQUENCE [LARGE SCALE GENOMIC DNA]</scope>
    <source>
        <strain evidence="2 3">DSM 16392</strain>
    </source>
</reference>
<keyword evidence="3" id="KW-1185">Reference proteome</keyword>
<keyword evidence="1" id="KW-0812">Transmembrane</keyword>
<dbReference type="EMBL" id="FOSK01000012">
    <property type="protein sequence ID" value="SFK95791.1"/>
    <property type="molecule type" value="Genomic_DNA"/>
</dbReference>
<keyword evidence="1" id="KW-1133">Transmembrane helix</keyword>
<sequence length="90" mass="10561">MRISSFRQNSKHSLDFRKKWSTCEFSKALKMQMLPISENMDRPSILFGVKAHSISNYRVLRMVELGEGSFYCLIHYVLLPLLILPHKQFA</sequence>
<evidence type="ECO:0000256" key="1">
    <source>
        <dbReference type="SAM" id="Phobius"/>
    </source>
</evidence>
<name>A0A1I4DV44_9HYPH</name>
<evidence type="ECO:0000313" key="3">
    <source>
        <dbReference type="Proteomes" id="UP000199598"/>
    </source>
</evidence>
<organism evidence="2 3">
    <name type="scientific">Pseudovibrio ascidiaceicola</name>
    <dbReference type="NCBI Taxonomy" id="285279"/>
    <lineage>
        <taxon>Bacteria</taxon>
        <taxon>Pseudomonadati</taxon>
        <taxon>Pseudomonadota</taxon>
        <taxon>Alphaproteobacteria</taxon>
        <taxon>Hyphomicrobiales</taxon>
        <taxon>Stappiaceae</taxon>
        <taxon>Pseudovibrio</taxon>
    </lineage>
</organism>
<accession>A0A1I4DV44</accession>
<evidence type="ECO:0000313" key="2">
    <source>
        <dbReference type="EMBL" id="SFK95791.1"/>
    </source>
</evidence>
<protein>
    <submittedName>
        <fullName evidence="2">Uncharacterized protein</fullName>
    </submittedName>
</protein>
<gene>
    <name evidence="2" type="ORF">SAMN04488518_112133</name>
</gene>
<comment type="caution">
    <text evidence="2">The sequence shown here is derived from an EMBL/GenBank/DDBJ whole genome shotgun (WGS) entry which is preliminary data.</text>
</comment>
<keyword evidence="1" id="KW-0472">Membrane</keyword>
<proteinExistence type="predicted"/>
<dbReference type="Proteomes" id="UP000199598">
    <property type="component" value="Unassembled WGS sequence"/>
</dbReference>
<feature type="transmembrane region" description="Helical" evidence="1">
    <location>
        <begin position="68"/>
        <end position="84"/>
    </location>
</feature>